<dbReference type="PANTHER" id="PTHR43424:SF1">
    <property type="entry name" value="LOCUS PUTATIVE PROTEIN 1-RELATED"/>
    <property type="match status" value="1"/>
</dbReference>
<evidence type="ECO:0000313" key="6">
    <source>
        <dbReference type="EMBL" id="GGP23737.1"/>
    </source>
</evidence>
<keyword evidence="4 5" id="KW-0472">Membrane</keyword>
<dbReference type="EMBL" id="BMLX01000007">
    <property type="protein sequence ID" value="GGP23737.1"/>
    <property type="molecule type" value="Genomic_DNA"/>
</dbReference>
<evidence type="ECO:0000256" key="4">
    <source>
        <dbReference type="ARBA" id="ARBA00023136"/>
    </source>
</evidence>
<evidence type="ECO:0000313" key="7">
    <source>
        <dbReference type="Proteomes" id="UP000637267"/>
    </source>
</evidence>
<evidence type="ECO:0008006" key="8">
    <source>
        <dbReference type="Google" id="ProtNLM"/>
    </source>
</evidence>
<keyword evidence="3 5" id="KW-1133">Transmembrane helix</keyword>
<comment type="subcellular location">
    <subcellularLocation>
        <location evidence="1">Membrane</location>
        <topology evidence="1">Multi-pass membrane protein</topology>
    </subcellularLocation>
</comment>
<dbReference type="InterPro" id="IPR002797">
    <property type="entry name" value="Polysacc_synth"/>
</dbReference>
<feature type="transmembrane region" description="Helical" evidence="5">
    <location>
        <begin position="242"/>
        <end position="265"/>
    </location>
</feature>
<dbReference type="RefSeq" id="WP_188706459.1">
    <property type="nucleotide sequence ID" value="NZ_BMLX01000007.1"/>
</dbReference>
<proteinExistence type="predicted"/>
<accession>A0ABQ2PEP8</accession>
<feature type="transmembrane region" description="Helical" evidence="5">
    <location>
        <begin position="139"/>
        <end position="160"/>
    </location>
</feature>
<feature type="transmembrane region" description="Helical" evidence="5">
    <location>
        <begin position="108"/>
        <end position="127"/>
    </location>
</feature>
<feature type="transmembrane region" description="Helical" evidence="5">
    <location>
        <begin position="166"/>
        <end position="188"/>
    </location>
</feature>
<evidence type="ECO:0000256" key="5">
    <source>
        <dbReference type="SAM" id="Phobius"/>
    </source>
</evidence>
<comment type="caution">
    <text evidence="6">The sequence shown here is derived from an EMBL/GenBank/DDBJ whole genome shotgun (WGS) entry which is preliminary data.</text>
</comment>
<feature type="transmembrane region" description="Helical" evidence="5">
    <location>
        <begin position="12"/>
        <end position="31"/>
    </location>
</feature>
<keyword evidence="7" id="KW-1185">Reference proteome</keyword>
<feature type="transmembrane region" description="Helical" evidence="5">
    <location>
        <begin position="371"/>
        <end position="390"/>
    </location>
</feature>
<feature type="transmembrane region" description="Helical" evidence="5">
    <location>
        <begin position="82"/>
        <end position="102"/>
    </location>
</feature>
<feature type="transmembrane region" description="Helical" evidence="5">
    <location>
        <begin position="314"/>
        <end position="335"/>
    </location>
</feature>
<evidence type="ECO:0000256" key="1">
    <source>
        <dbReference type="ARBA" id="ARBA00004141"/>
    </source>
</evidence>
<sequence>MMLRAVSAQFLANAFAGGLSFLFTLWIAGRIGPADFAAYSFCFSVGSLVSILMDGGYHKLLLRETASSSLSDTFPARDLPRFASANALLVSGVALLVVLLSGSRYQSGLVAALLYFLCFIQGQFFSFTLRGEGRFQSDALWSLLQRSLAVLFAVLALVLAPAQHRVVIAFVAGALGLLLALLLALRNADVRALMRPKPGLAAGLVAIPFLLVDLGAMANFRIDILVQTALGMDPARIGHYSAAARIYEAVIYFAAVPLYVLTVGLRQGKVLDSPATLTRLVIRGMTAAVLLAGITMVAAPWLLALVAGESYRPAMQYLHVLLGGLLFHFPVLLLLAIGLSSDRSWRFAFAYCGAAGFNLVLSWTLVQRLGVVGAAWSNVATQALLMLLLVGCMYRLHDARAVATTA</sequence>
<evidence type="ECO:0000256" key="2">
    <source>
        <dbReference type="ARBA" id="ARBA00022692"/>
    </source>
</evidence>
<gene>
    <name evidence="6" type="ORF">GCM10010970_37370</name>
</gene>
<protein>
    <recommendedName>
        <fullName evidence="8">Membrane protein involved in the export of O-antigen and teichoic acid</fullName>
    </recommendedName>
</protein>
<keyword evidence="2 5" id="KW-0812">Transmembrane</keyword>
<evidence type="ECO:0000256" key="3">
    <source>
        <dbReference type="ARBA" id="ARBA00022989"/>
    </source>
</evidence>
<organism evidence="6 7">
    <name type="scientific">Silvimonas iriomotensis</name>
    <dbReference type="NCBI Taxonomy" id="449662"/>
    <lineage>
        <taxon>Bacteria</taxon>
        <taxon>Pseudomonadati</taxon>
        <taxon>Pseudomonadota</taxon>
        <taxon>Betaproteobacteria</taxon>
        <taxon>Neisseriales</taxon>
        <taxon>Chitinibacteraceae</taxon>
        <taxon>Silvimonas</taxon>
    </lineage>
</organism>
<dbReference type="Proteomes" id="UP000637267">
    <property type="component" value="Unassembled WGS sequence"/>
</dbReference>
<feature type="transmembrane region" description="Helical" evidence="5">
    <location>
        <begin position="37"/>
        <end position="61"/>
    </location>
</feature>
<dbReference type="InterPro" id="IPR052556">
    <property type="entry name" value="PolySynth_Transporter"/>
</dbReference>
<feature type="transmembrane region" description="Helical" evidence="5">
    <location>
        <begin position="200"/>
        <end position="222"/>
    </location>
</feature>
<dbReference type="PANTHER" id="PTHR43424">
    <property type="entry name" value="LOCUS PUTATIVE PROTEIN 1-RELATED"/>
    <property type="match status" value="1"/>
</dbReference>
<feature type="transmembrane region" description="Helical" evidence="5">
    <location>
        <begin position="286"/>
        <end position="308"/>
    </location>
</feature>
<name>A0ABQ2PEP8_9NEIS</name>
<dbReference type="Pfam" id="PF01943">
    <property type="entry name" value="Polysacc_synt"/>
    <property type="match status" value="1"/>
</dbReference>
<reference evidence="7" key="1">
    <citation type="journal article" date="2019" name="Int. J. Syst. Evol. Microbiol.">
        <title>The Global Catalogue of Microorganisms (GCM) 10K type strain sequencing project: providing services to taxonomists for standard genome sequencing and annotation.</title>
        <authorList>
            <consortium name="The Broad Institute Genomics Platform"/>
            <consortium name="The Broad Institute Genome Sequencing Center for Infectious Disease"/>
            <person name="Wu L."/>
            <person name="Ma J."/>
        </authorList>
    </citation>
    <scope>NUCLEOTIDE SEQUENCE [LARGE SCALE GENOMIC DNA]</scope>
    <source>
        <strain evidence="7">CGMCC 1.8859</strain>
    </source>
</reference>